<reference evidence="1" key="1">
    <citation type="submission" date="2021-06" db="EMBL/GenBank/DDBJ databases">
        <authorList>
            <person name="Kallberg Y."/>
            <person name="Tangrot J."/>
            <person name="Rosling A."/>
        </authorList>
    </citation>
    <scope>NUCLEOTIDE SEQUENCE</scope>
    <source>
        <strain evidence="1">28 12/20/2015</strain>
    </source>
</reference>
<gene>
    <name evidence="1" type="ORF">SPELUC_LOCUS15871</name>
</gene>
<accession>A0ACA9R0Y2</accession>
<proteinExistence type="predicted"/>
<feature type="non-terminal residue" evidence="1">
    <location>
        <position position="43"/>
    </location>
</feature>
<sequence>FLKSDKEMELRNNGSDNIENSTIHTTKFISYINQLSHESITSS</sequence>
<feature type="non-terminal residue" evidence="1">
    <location>
        <position position="1"/>
    </location>
</feature>
<comment type="caution">
    <text evidence="1">The sequence shown here is derived from an EMBL/GenBank/DDBJ whole genome shotgun (WGS) entry which is preliminary data.</text>
</comment>
<dbReference type="Proteomes" id="UP000789366">
    <property type="component" value="Unassembled WGS sequence"/>
</dbReference>
<organism evidence="1 2">
    <name type="scientific">Cetraspora pellucida</name>
    <dbReference type="NCBI Taxonomy" id="1433469"/>
    <lineage>
        <taxon>Eukaryota</taxon>
        <taxon>Fungi</taxon>
        <taxon>Fungi incertae sedis</taxon>
        <taxon>Mucoromycota</taxon>
        <taxon>Glomeromycotina</taxon>
        <taxon>Glomeromycetes</taxon>
        <taxon>Diversisporales</taxon>
        <taxon>Gigasporaceae</taxon>
        <taxon>Cetraspora</taxon>
    </lineage>
</organism>
<name>A0ACA9R0Y2_9GLOM</name>
<evidence type="ECO:0000313" key="2">
    <source>
        <dbReference type="Proteomes" id="UP000789366"/>
    </source>
</evidence>
<protein>
    <submittedName>
        <fullName evidence="1">15423_t:CDS:1</fullName>
    </submittedName>
</protein>
<dbReference type="EMBL" id="CAJVPW010054975">
    <property type="protein sequence ID" value="CAG8772538.1"/>
    <property type="molecule type" value="Genomic_DNA"/>
</dbReference>
<keyword evidence="2" id="KW-1185">Reference proteome</keyword>
<evidence type="ECO:0000313" key="1">
    <source>
        <dbReference type="EMBL" id="CAG8772538.1"/>
    </source>
</evidence>